<evidence type="ECO:0000256" key="1">
    <source>
        <dbReference type="SAM" id="Phobius"/>
    </source>
</evidence>
<reference evidence="2 3" key="1">
    <citation type="submission" date="2017-09" db="EMBL/GenBank/DDBJ databases">
        <title>Depth-based differentiation of microbial function through sediment-hosted aquifers and enrichment of novel symbionts in the deep terrestrial subsurface.</title>
        <authorList>
            <person name="Probst A.J."/>
            <person name="Ladd B."/>
            <person name="Jarett J.K."/>
            <person name="Geller-Mcgrath D.E."/>
            <person name="Sieber C.M."/>
            <person name="Emerson J.B."/>
            <person name="Anantharaman K."/>
            <person name="Thomas B.C."/>
            <person name="Malmstrom R."/>
            <person name="Stieglmeier M."/>
            <person name="Klingl A."/>
            <person name="Woyke T."/>
            <person name="Ryan C.M."/>
            <person name="Banfield J.F."/>
        </authorList>
    </citation>
    <scope>NUCLEOTIDE SEQUENCE [LARGE SCALE GENOMIC DNA]</scope>
    <source>
        <strain evidence="2">CG23_combo_of_CG06-09_8_20_14_all_40_14</strain>
    </source>
</reference>
<proteinExistence type="predicted"/>
<dbReference type="InterPro" id="IPR007165">
    <property type="entry name" value="Phage_holin_4_2"/>
</dbReference>
<keyword evidence="1" id="KW-1133">Transmembrane helix</keyword>
<evidence type="ECO:0000313" key="2">
    <source>
        <dbReference type="EMBL" id="PIP04285.1"/>
    </source>
</evidence>
<name>A0A2G9XBC2_UNCKA</name>
<dbReference type="Pfam" id="PF04020">
    <property type="entry name" value="Phage_holin_4_2"/>
    <property type="match status" value="1"/>
</dbReference>
<dbReference type="PANTHER" id="PTHR37309:SF1">
    <property type="entry name" value="SLR0284 PROTEIN"/>
    <property type="match status" value="1"/>
</dbReference>
<keyword evidence="1" id="KW-0472">Membrane</keyword>
<feature type="transmembrane region" description="Helical" evidence="1">
    <location>
        <begin position="7"/>
        <end position="25"/>
    </location>
</feature>
<accession>A0A2G9XBC2</accession>
<keyword evidence="1" id="KW-0812">Transmembrane</keyword>
<evidence type="ECO:0008006" key="4">
    <source>
        <dbReference type="Google" id="ProtNLM"/>
    </source>
</evidence>
<dbReference type="PANTHER" id="PTHR37309">
    <property type="entry name" value="SLR0284 PROTEIN"/>
    <property type="match status" value="1"/>
</dbReference>
<protein>
    <recommendedName>
        <fullName evidence="4">Phage holin family protein</fullName>
    </recommendedName>
</protein>
<dbReference type="Proteomes" id="UP000231388">
    <property type="component" value="Unassembled WGS sequence"/>
</dbReference>
<sequence length="133" mass="14773">MKKILRAALFNSIAIYLASQLLEGVSYSEDIKILVLAGIALTLANYIVKPVIKIVTLPINFITLGFFSWVIDVFILYLVILFVPEFSVAGFAFEGFSYNGFSAPAMVFSQFWALVVSSLVIAILVNIFKYICD</sequence>
<dbReference type="AlphaFoldDB" id="A0A2G9XBC2"/>
<evidence type="ECO:0000313" key="3">
    <source>
        <dbReference type="Proteomes" id="UP000231388"/>
    </source>
</evidence>
<feature type="transmembrane region" description="Helical" evidence="1">
    <location>
        <begin position="103"/>
        <end position="128"/>
    </location>
</feature>
<comment type="caution">
    <text evidence="2">The sequence shown here is derived from an EMBL/GenBank/DDBJ whole genome shotgun (WGS) entry which is preliminary data.</text>
</comment>
<organism evidence="2 3">
    <name type="scientific">candidate division WWE3 bacterium CG23_combo_of_CG06-09_8_20_14_all_40_14</name>
    <dbReference type="NCBI Taxonomy" id="1975095"/>
    <lineage>
        <taxon>Bacteria</taxon>
        <taxon>Katanobacteria</taxon>
    </lineage>
</organism>
<gene>
    <name evidence="2" type="ORF">COX53_03360</name>
</gene>
<dbReference type="EMBL" id="PCQY01000039">
    <property type="protein sequence ID" value="PIP04285.1"/>
    <property type="molecule type" value="Genomic_DNA"/>
</dbReference>
<feature type="transmembrane region" description="Helical" evidence="1">
    <location>
        <begin position="60"/>
        <end position="83"/>
    </location>
</feature>
<feature type="transmembrane region" description="Helical" evidence="1">
    <location>
        <begin position="31"/>
        <end position="48"/>
    </location>
</feature>